<dbReference type="InterPro" id="IPR036291">
    <property type="entry name" value="NAD(P)-bd_dom_sf"/>
</dbReference>
<dbReference type="Gene3D" id="3.90.180.10">
    <property type="entry name" value="Medium-chain alcohol dehydrogenases, catalytic domain"/>
    <property type="match status" value="1"/>
</dbReference>
<keyword evidence="5" id="KW-1185">Reference proteome</keyword>
<dbReference type="PANTHER" id="PTHR45348">
    <property type="entry name" value="HYPOTHETICAL OXIDOREDUCTASE (EUROFUNG)"/>
    <property type="match status" value="1"/>
</dbReference>
<dbReference type="GO" id="GO:0016651">
    <property type="term" value="F:oxidoreductase activity, acting on NAD(P)H"/>
    <property type="evidence" value="ECO:0007669"/>
    <property type="project" value="InterPro"/>
</dbReference>
<dbReference type="SUPFAM" id="SSF50129">
    <property type="entry name" value="GroES-like"/>
    <property type="match status" value="1"/>
</dbReference>
<feature type="domain" description="Enoyl reductase (ER)" evidence="3">
    <location>
        <begin position="11"/>
        <end position="347"/>
    </location>
</feature>
<dbReference type="Pfam" id="PF00107">
    <property type="entry name" value="ADH_zinc_N"/>
    <property type="match status" value="1"/>
</dbReference>
<accession>A0A0F7TWK6</accession>
<gene>
    <name evidence="4" type="ORF">PMG11_09584</name>
</gene>
<dbReference type="SMART" id="SM00829">
    <property type="entry name" value="PKS_ER"/>
    <property type="match status" value="1"/>
</dbReference>
<comment type="similarity">
    <text evidence="1">Belongs to the zinc-containing alcohol dehydrogenase family.</text>
</comment>
<dbReference type="InterPro" id="IPR020843">
    <property type="entry name" value="ER"/>
</dbReference>
<dbReference type="Proteomes" id="UP000042958">
    <property type="component" value="Unassembled WGS sequence"/>
</dbReference>
<protein>
    <recommendedName>
        <fullName evidence="3">Enoyl reductase (ER) domain-containing protein</fullName>
    </recommendedName>
</protein>
<dbReference type="CDD" id="cd08249">
    <property type="entry name" value="enoyl_reductase_like"/>
    <property type="match status" value="1"/>
</dbReference>
<organism evidence="4 5">
    <name type="scientific">Penicillium brasilianum</name>
    <dbReference type="NCBI Taxonomy" id="104259"/>
    <lineage>
        <taxon>Eukaryota</taxon>
        <taxon>Fungi</taxon>
        <taxon>Dikarya</taxon>
        <taxon>Ascomycota</taxon>
        <taxon>Pezizomycotina</taxon>
        <taxon>Eurotiomycetes</taxon>
        <taxon>Eurotiomycetidae</taxon>
        <taxon>Eurotiales</taxon>
        <taxon>Aspergillaceae</taxon>
        <taxon>Penicillium</taxon>
    </lineage>
</organism>
<dbReference type="OrthoDB" id="10257049at2759"/>
<evidence type="ECO:0000256" key="1">
    <source>
        <dbReference type="ARBA" id="ARBA00008072"/>
    </source>
</evidence>
<dbReference type="AlphaFoldDB" id="A0A0F7TWK6"/>
<dbReference type="PANTHER" id="PTHR45348:SF7">
    <property type="entry name" value="ZINC BINDING OXIDOREDUCTASE, PUTATIVE-RELATED"/>
    <property type="match status" value="1"/>
</dbReference>
<dbReference type="InterPro" id="IPR011032">
    <property type="entry name" value="GroES-like_sf"/>
</dbReference>
<evidence type="ECO:0000259" key="3">
    <source>
        <dbReference type="SMART" id="SM00829"/>
    </source>
</evidence>
<reference evidence="5" key="1">
    <citation type="journal article" date="2015" name="Genome Announc.">
        <title>Draft genome sequence of the fungus Penicillium brasilianum MG11.</title>
        <authorList>
            <person name="Horn F."/>
            <person name="Linde J."/>
            <person name="Mattern D.J."/>
            <person name="Walther G."/>
            <person name="Guthke R."/>
            <person name="Brakhage A.A."/>
            <person name="Valiante V."/>
        </authorList>
    </citation>
    <scope>NUCLEOTIDE SEQUENCE [LARGE SCALE GENOMIC DNA]</scope>
    <source>
        <strain evidence="5">MG11</strain>
    </source>
</reference>
<proteinExistence type="inferred from homology"/>
<dbReference type="Pfam" id="PF08240">
    <property type="entry name" value="ADH_N"/>
    <property type="match status" value="1"/>
</dbReference>
<evidence type="ECO:0000313" key="5">
    <source>
        <dbReference type="Proteomes" id="UP000042958"/>
    </source>
</evidence>
<evidence type="ECO:0000256" key="2">
    <source>
        <dbReference type="ARBA" id="ARBA00023002"/>
    </source>
</evidence>
<sequence>MTSKLLNVALHVDENIAFGVSRDKTIPTPRDGELLIKTTFSGANPADIKHATHLGIYPTRLGYDFFGKVLEAAPGSAFKVGDNVAGYTPTGVGRPAKYGTHQSYLVCPENMVYSVPGNLPSNHAGCLTVVAMTAADTLYNLFKFPLPSDSAQNASDINTAGPLLIWGASTSVGICAVQFAKASGVFPILVSASPERHALLSELGATHCFDYKSPSVIEEINTVLKNYHFDGAPYAFDAVGNPSGLGSAQMVASCASQDAQLVSVVFQKDPRFVIPSAAMNEDVTLRIPNVPHPIAIPARKEDHQRAWSALQWAVKNYGSRFRLVSVEVFQGRAKDALKDRGFGKLAFKHPLE</sequence>
<dbReference type="Gene3D" id="3.40.50.720">
    <property type="entry name" value="NAD(P)-binding Rossmann-like Domain"/>
    <property type="match status" value="1"/>
</dbReference>
<dbReference type="InterPro" id="IPR013154">
    <property type="entry name" value="ADH-like_N"/>
</dbReference>
<name>A0A0F7TWK6_PENBI</name>
<dbReference type="InterPro" id="IPR013149">
    <property type="entry name" value="ADH-like_C"/>
</dbReference>
<dbReference type="SUPFAM" id="SSF51735">
    <property type="entry name" value="NAD(P)-binding Rossmann-fold domains"/>
    <property type="match status" value="1"/>
</dbReference>
<keyword evidence="2" id="KW-0560">Oxidoreductase</keyword>
<dbReference type="InterPro" id="IPR047122">
    <property type="entry name" value="Trans-enoyl_RdTase-like"/>
</dbReference>
<dbReference type="EMBL" id="CDHK01000010">
    <property type="protein sequence ID" value="CEJ61039.1"/>
    <property type="molecule type" value="Genomic_DNA"/>
</dbReference>
<evidence type="ECO:0000313" key="4">
    <source>
        <dbReference type="EMBL" id="CEJ61039.1"/>
    </source>
</evidence>
<dbReference type="STRING" id="104259.A0A0F7TWK6"/>